<dbReference type="EMBL" id="PTJC01000005">
    <property type="protein sequence ID" value="PPK87871.1"/>
    <property type="molecule type" value="Genomic_DNA"/>
</dbReference>
<keyword evidence="2" id="KW-1185">Reference proteome</keyword>
<dbReference type="AlphaFoldDB" id="A0A2S6I8Q3"/>
<dbReference type="SUPFAM" id="SSF69304">
    <property type="entry name" value="Tricorn protease N-terminal domain"/>
    <property type="match status" value="1"/>
</dbReference>
<evidence type="ECO:0008006" key="3">
    <source>
        <dbReference type="Google" id="ProtNLM"/>
    </source>
</evidence>
<reference evidence="1 2" key="1">
    <citation type="submission" date="2018-02" db="EMBL/GenBank/DDBJ databases">
        <title>Genomic Encyclopedia of Archaeal and Bacterial Type Strains, Phase II (KMG-II): from individual species to whole genera.</title>
        <authorList>
            <person name="Goeker M."/>
        </authorList>
    </citation>
    <scope>NUCLEOTIDE SEQUENCE [LARGE SCALE GENOMIC DNA]</scope>
    <source>
        <strain evidence="1 2">DSM 29526</strain>
    </source>
</reference>
<organism evidence="1 2">
    <name type="scientific">Neolewinella xylanilytica</name>
    <dbReference type="NCBI Taxonomy" id="1514080"/>
    <lineage>
        <taxon>Bacteria</taxon>
        <taxon>Pseudomonadati</taxon>
        <taxon>Bacteroidota</taxon>
        <taxon>Saprospiria</taxon>
        <taxon>Saprospirales</taxon>
        <taxon>Lewinellaceae</taxon>
        <taxon>Neolewinella</taxon>
    </lineage>
</organism>
<dbReference type="RefSeq" id="WP_146088701.1">
    <property type="nucleotide sequence ID" value="NZ_PTJC01000005.1"/>
</dbReference>
<gene>
    <name evidence="1" type="ORF">CLV84_0825</name>
</gene>
<dbReference type="Proteomes" id="UP000237662">
    <property type="component" value="Unassembled WGS sequence"/>
</dbReference>
<evidence type="ECO:0000313" key="1">
    <source>
        <dbReference type="EMBL" id="PPK87871.1"/>
    </source>
</evidence>
<comment type="caution">
    <text evidence="1">The sequence shown here is derived from an EMBL/GenBank/DDBJ whole genome shotgun (WGS) entry which is preliminary data.</text>
</comment>
<accession>A0A2S6I8Q3</accession>
<proteinExistence type="predicted"/>
<name>A0A2S6I8Q3_9BACT</name>
<sequence>MNTLCRCLLLLPICLLGCREADPNPLAFIVTEEDFGYAESAQYDLVGPEVTIEHLVGVAETILFSTDRGDILAFNTRVAEFYALMDNVATSEIEVDGHRVYFCTDQGMYRLDLDKSLELERIATTCEHIEVVNDAIYFTTFEADSIQDWPNQVFTLVDGQVQRLSDLFPDMLGKLAVLPSGEIMALSMCCSGSIYRLDPEGNLIESFDEDAYHFSGLQDWRNTWFTLSENEFILVGKANVGYPDIASWSVDSAQWTDLLVPETMEQETAPGDAKLNYLRTASFTDVLALNGQLYITTSNKGCLGLFTFDLAGGGPFTYDDFTVIQDTRIGEDQCLQGIYHDDELDELYIYTQRSVVKFQ</sequence>
<evidence type="ECO:0000313" key="2">
    <source>
        <dbReference type="Proteomes" id="UP000237662"/>
    </source>
</evidence>
<protein>
    <recommendedName>
        <fullName evidence="3">6-bladed beta-propeller protein</fullName>
    </recommendedName>
</protein>